<name>X1QIW9_9ZZZZ</name>
<protein>
    <submittedName>
        <fullName evidence="1">Uncharacterized protein</fullName>
    </submittedName>
</protein>
<comment type="caution">
    <text evidence="1">The sequence shown here is derived from an EMBL/GenBank/DDBJ whole genome shotgun (WGS) entry which is preliminary data.</text>
</comment>
<proteinExistence type="predicted"/>
<accession>X1QIW9</accession>
<reference evidence="1" key="1">
    <citation type="journal article" date="2014" name="Front. Microbiol.">
        <title>High frequency of phylogenetically diverse reductive dehalogenase-homologous genes in deep subseafloor sedimentary metagenomes.</title>
        <authorList>
            <person name="Kawai M."/>
            <person name="Futagami T."/>
            <person name="Toyoda A."/>
            <person name="Takaki Y."/>
            <person name="Nishi S."/>
            <person name="Hori S."/>
            <person name="Arai W."/>
            <person name="Tsubouchi T."/>
            <person name="Morono Y."/>
            <person name="Uchiyama I."/>
            <person name="Ito T."/>
            <person name="Fujiyama A."/>
            <person name="Inagaki F."/>
            <person name="Takami H."/>
        </authorList>
    </citation>
    <scope>NUCLEOTIDE SEQUENCE</scope>
    <source>
        <strain evidence="1">Expedition CK06-06</strain>
    </source>
</reference>
<dbReference type="AlphaFoldDB" id="X1QIW9"/>
<organism evidence="1">
    <name type="scientific">marine sediment metagenome</name>
    <dbReference type="NCBI Taxonomy" id="412755"/>
    <lineage>
        <taxon>unclassified sequences</taxon>
        <taxon>metagenomes</taxon>
        <taxon>ecological metagenomes</taxon>
    </lineage>
</organism>
<sequence>MVTTQTLPKWATPDRRNALVQLFLSSGGFCVYGHKKCQIPEHHYSLYIEFLIKDWKHLDRELDNALWQAERKALHSLAERTYPIRGQFSAVSRDIYAESQPLYYFEGQAVSGVTLTPFVRVRLASSYIRLYVDLGEALRQVSKNTRRKAIRYGKALPKSVKRAISSKVMEAVRDYYSH</sequence>
<evidence type="ECO:0000313" key="1">
    <source>
        <dbReference type="EMBL" id="GAI68188.1"/>
    </source>
</evidence>
<dbReference type="EMBL" id="BARW01003533">
    <property type="protein sequence ID" value="GAI68188.1"/>
    <property type="molecule type" value="Genomic_DNA"/>
</dbReference>
<gene>
    <name evidence="1" type="ORF">S12H4_08945</name>
</gene>